<dbReference type="Proteomes" id="UP001465717">
    <property type="component" value="Unassembled WGS sequence"/>
</dbReference>
<dbReference type="Pfam" id="PF18291">
    <property type="entry name" value="HU-HIG"/>
    <property type="match status" value="1"/>
</dbReference>
<proteinExistence type="predicted"/>
<protein>
    <submittedName>
        <fullName evidence="3">DNA-binding protein</fullName>
    </submittedName>
</protein>
<organism evidence="3 4">
    <name type="scientific">Segatella sinensis</name>
    <dbReference type="NCBI Taxonomy" id="3085167"/>
    <lineage>
        <taxon>Bacteria</taxon>
        <taxon>Pseudomonadati</taxon>
        <taxon>Bacteroidota</taxon>
        <taxon>Bacteroidia</taxon>
        <taxon>Bacteroidales</taxon>
        <taxon>Prevotellaceae</taxon>
        <taxon>Segatella</taxon>
    </lineage>
</organism>
<gene>
    <name evidence="3" type="ORF">AAAT87_12755</name>
</gene>
<evidence type="ECO:0000259" key="2">
    <source>
        <dbReference type="Pfam" id="PF18291"/>
    </source>
</evidence>
<feature type="region of interest" description="Disordered" evidence="1">
    <location>
        <begin position="134"/>
        <end position="193"/>
    </location>
</feature>
<dbReference type="RefSeq" id="WP_349226614.1">
    <property type="nucleotide sequence ID" value="NZ_JBBNFG020000029.1"/>
</dbReference>
<keyword evidence="4" id="KW-1185">Reference proteome</keyword>
<dbReference type="GO" id="GO:0003677">
    <property type="term" value="F:DNA binding"/>
    <property type="evidence" value="ECO:0007669"/>
    <property type="project" value="UniProtKB-KW"/>
</dbReference>
<feature type="domain" description="HU" evidence="2">
    <location>
        <begin position="4"/>
        <end position="103"/>
    </location>
</feature>
<dbReference type="EMBL" id="JBBNGE010000054">
    <property type="protein sequence ID" value="MEQ2509126.1"/>
    <property type="molecule type" value="Genomic_DNA"/>
</dbReference>
<reference evidence="3 4" key="1">
    <citation type="submission" date="2024-04" db="EMBL/GenBank/DDBJ databases">
        <title>Human intestinal bacterial collection.</title>
        <authorList>
            <person name="Pauvert C."/>
            <person name="Hitch T.C.A."/>
            <person name="Clavel T."/>
        </authorList>
    </citation>
    <scope>NUCLEOTIDE SEQUENCE [LARGE SCALE GENOMIC DNA]</scope>
    <source>
        <strain evidence="3 4">CLA-AA-H174</strain>
    </source>
</reference>
<accession>A0ABV1G155</accession>
<evidence type="ECO:0000313" key="4">
    <source>
        <dbReference type="Proteomes" id="UP001465717"/>
    </source>
</evidence>
<keyword evidence="3" id="KW-0238">DNA-binding</keyword>
<evidence type="ECO:0000256" key="1">
    <source>
        <dbReference type="SAM" id="MobiDB-lite"/>
    </source>
</evidence>
<name>A0ABV1G155_9BACT</name>
<dbReference type="InterPro" id="IPR041607">
    <property type="entry name" value="HU-HIG"/>
</dbReference>
<comment type="caution">
    <text evidence="3">The sequence shown here is derived from an EMBL/GenBank/DDBJ whole genome shotgun (WGS) entry which is preliminary data.</text>
</comment>
<sequence>MLLYVLKLNQNAKMPEAYGKYYAYPVITQTVGTDGLAGHMASHNTPFSKGAIKGMITDMVSCIKELTLQGIAVKIDDLAIFSIGIRNKEGAASEKEFTIAKNIDGFRLRARGTGEFSAKTINLAATLKKATALLGDGTTPDTDKGTTGGDNTSQGGSGTTGGDNTDQGGSGTTGGDNTSQGGSGTTGDENVSL</sequence>
<evidence type="ECO:0000313" key="3">
    <source>
        <dbReference type="EMBL" id="MEQ2509126.1"/>
    </source>
</evidence>